<dbReference type="GO" id="GO:0003700">
    <property type="term" value="F:DNA-binding transcription factor activity"/>
    <property type="evidence" value="ECO:0007669"/>
    <property type="project" value="InterPro"/>
</dbReference>
<dbReference type="EMBL" id="JACHIU010000001">
    <property type="protein sequence ID" value="MBB6473830.1"/>
    <property type="molecule type" value="Genomic_DNA"/>
</dbReference>
<keyword evidence="3" id="KW-0804">Transcription</keyword>
<dbReference type="PROSITE" id="PS50995">
    <property type="entry name" value="HTH_MARR_2"/>
    <property type="match status" value="1"/>
</dbReference>
<dbReference type="InterPro" id="IPR036388">
    <property type="entry name" value="WH-like_DNA-bd_sf"/>
</dbReference>
<organism evidence="5 6">
    <name type="scientific">Sphaerisporangium rubeum</name>
    <dbReference type="NCBI Taxonomy" id="321317"/>
    <lineage>
        <taxon>Bacteria</taxon>
        <taxon>Bacillati</taxon>
        <taxon>Actinomycetota</taxon>
        <taxon>Actinomycetes</taxon>
        <taxon>Streptosporangiales</taxon>
        <taxon>Streptosporangiaceae</taxon>
        <taxon>Sphaerisporangium</taxon>
    </lineage>
</organism>
<evidence type="ECO:0000256" key="3">
    <source>
        <dbReference type="ARBA" id="ARBA00023163"/>
    </source>
</evidence>
<dbReference type="GO" id="GO:0003677">
    <property type="term" value="F:DNA binding"/>
    <property type="evidence" value="ECO:0007669"/>
    <property type="project" value="UniProtKB-KW"/>
</dbReference>
<name>A0A7X0IF10_9ACTN</name>
<dbReference type="PROSITE" id="PS01117">
    <property type="entry name" value="HTH_MARR_1"/>
    <property type="match status" value="1"/>
</dbReference>
<evidence type="ECO:0000256" key="2">
    <source>
        <dbReference type="ARBA" id="ARBA00023125"/>
    </source>
</evidence>
<gene>
    <name evidence="5" type="ORF">BJ992_003261</name>
</gene>
<reference evidence="5 6" key="1">
    <citation type="submission" date="2020-08" db="EMBL/GenBank/DDBJ databases">
        <title>Sequencing the genomes of 1000 actinobacteria strains.</title>
        <authorList>
            <person name="Klenk H.-P."/>
        </authorList>
    </citation>
    <scope>NUCLEOTIDE SEQUENCE [LARGE SCALE GENOMIC DNA]</scope>
    <source>
        <strain evidence="5 6">DSM 44936</strain>
    </source>
</reference>
<evidence type="ECO:0000313" key="5">
    <source>
        <dbReference type="EMBL" id="MBB6473830.1"/>
    </source>
</evidence>
<keyword evidence="1" id="KW-0805">Transcription regulation</keyword>
<accession>A0A7X0IF10</accession>
<keyword evidence="6" id="KW-1185">Reference proteome</keyword>
<dbReference type="InterPro" id="IPR036390">
    <property type="entry name" value="WH_DNA-bd_sf"/>
</dbReference>
<dbReference type="Gene3D" id="1.10.10.10">
    <property type="entry name" value="Winged helix-like DNA-binding domain superfamily/Winged helix DNA-binding domain"/>
    <property type="match status" value="1"/>
</dbReference>
<dbReference type="PANTHER" id="PTHR42756:SF1">
    <property type="entry name" value="TRANSCRIPTIONAL REPRESSOR OF EMRAB OPERON"/>
    <property type="match status" value="1"/>
</dbReference>
<comment type="caution">
    <text evidence="5">The sequence shown here is derived from an EMBL/GenBank/DDBJ whole genome shotgun (WGS) entry which is preliminary data.</text>
</comment>
<dbReference type="InterPro" id="IPR000835">
    <property type="entry name" value="HTH_MarR-typ"/>
</dbReference>
<dbReference type="Proteomes" id="UP000555564">
    <property type="component" value="Unassembled WGS sequence"/>
</dbReference>
<dbReference type="RefSeq" id="WP_184981843.1">
    <property type="nucleotide sequence ID" value="NZ_BAAALO010000015.1"/>
</dbReference>
<dbReference type="PRINTS" id="PR00598">
    <property type="entry name" value="HTHMARR"/>
</dbReference>
<dbReference type="SUPFAM" id="SSF46785">
    <property type="entry name" value="Winged helix' DNA-binding domain"/>
    <property type="match status" value="1"/>
</dbReference>
<dbReference type="PANTHER" id="PTHR42756">
    <property type="entry name" value="TRANSCRIPTIONAL REGULATOR, MARR"/>
    <property type="match status" value="1"/>
</dbReference>
<sequence>MDEREQLIARISESQHAFGRAFAHERSTPLLASNLTMQQLKIALILAHRGPTPGQELAHTLGVALGTVTGIVDRLVAQGLVTRREDPADRRVRLVELTDAGHRMTGELADAGAVGWRRLLERLQTPTLRRLDAVMLELREAFADMYGPG</sequence>
<dbReference type="SMART" id="SM00347">
    <property type="entry name" value="HTH_MARR"/>
    <property type="match status" value="1"/>
</dbReference>
<dbReference type="InterPro" id="IPR023187">
    <property type="entry name" value="Tscrpt_reg_MarR-type_CS"/>
</dbReference>
<evidence type="ECO:0000259" key="4">
    <source>
        <dbReference type="PROSITE" id="PS50995"/>
    </source>
</evidence>
<evidence type="ECO:0000256" key="1">
    <source>
        <dbReference type="ARBA" id="ARBA00023015"/>
    </source>
</evidence>
<protein>
    <submittedName>
        <fullName evidence="5">DNA-binding MarR family transcriptional regulator</fullName>
    </submittedName>
</protein>
<dbReference type="Pfam" id="PF01047">
    <property type="entry name" value="MarR"/>
    <property type="match status" value="1"/>
</dbReference>
<evidence type="ECO:0000313" key="6">
    <source>
        <dbReference type="Proteomes" id="UP000555564"/>
    </source>
</evidence>
<dbReference type="AlphaFoldDB" id="A0A7X0IF10"/>
<keyword evidence="2 5" id="KW-0238">DNA-binding</keyword>
<feature type="domain" description="HTH marR-type" evidence="4">
    <location>
        <begin position="4"/>
        <end position="140"/>
    </location>
</feature>
<proteinExistence type="predicted"/>